<dbReference type="GO" id="GO:0031418">
    <property type="term" value="F:L-ascorbic acid binding"/>
    <property type="evidence" value="ECO:0007669"/>
    <property type="project" value="UniProtKB-KW"/>
</dbReference>
<dbReference type="PANTHER" id="PTHR12907">
    <property type="entry name" value="EGL NINE HOMOLOG-RELATED"/>
    <property type="match status" value="1"/>
</dbReference>
<dbReference type="AlphaFoldDB" id="A0A7H0VJK4"/>
<keyword evidence="4" id="KW-0223">Dioxygenase</keyword>
<evidence type="ECO:0000256" key="1">
    <source>
        <dbReference type="ARBA" id="ARBA00001961"/>
    </source>
</evidence>
<dbReference type="GO" id="GO:0008198">
    <property type="term" value="F:ferrous iron binding"/>
    <property type="evidence" value="ECO:0007669"/>
    <property type="project" value="TreeGrafter"/>
</dbReference>
<keyword evidence="2" id="KW-0479">Metal-binding</keyword>
<gene>
    <name evidence="8" type="ORF">H4K34_08675</name>
</gene>
<sequence>MNYVQSSLEEIADALAEQELVILDQFLSQQEVDALLRAFDYHAQEEDFKAAGIGNTYLYTQDKSIRSDRIMWLSDNPDKDALSDFKKRIEALMADLNPLLFLSLRDVEMHLAEYTPGAFYEKHVDQFKKNGHRILSFACYLNRGWQDGDGGELRIFKEGGHFDVEPLAGRLALFRSDTVEHAVRPAKVLRRSITGWMLDRPIDFPIQD</sequence>
<organism evidence="8 9">
    <name type="scientific">Croceimicrobium hydrocarbonivorans</name>
    <dbReference type="NCBI Taxonomy" id="2761580"/>
    <lineage>
        <taxon>Bacteria</taxon>
        <taxon>Pseudomonadati</taxon>
        <taxon>Bacteroidota</taxon>
        <taxon>Flavobacteriia</taxon>
        <taxon>Flavobacteriales</taxon>
        <taxon>Owenweeksiaceae</taxon>
        <taxon>Croceimicrobium</taxon>
    </lineage>
</organism>
<dbReference type="Pfam" id="PF13640">
    <property type="entry name" value="2OG-FeII_Oxy_3"/>
    <property type="match status" value="1"/>
</dbReference>
<keyword evidence="6" id="KW-0408">Iron</keyword>
<dbReference type="PANTHER" id="PTHR12907:SF26">
    <property type="entry name" value="HIF PROLYL HYDROXYLASE, ISOFORM C"/>
    <property type="match status" value="1"/>
</dbReference>
<dbReference type="Gene3D" id="2.60.120.620">
    <property type="entry name" value="q2cbj1_9rhob like domain"/>
    <property type="match status" value="1"/>
</dbReference>
<reference evidence="8 9" key="1">
    <citation type="submission" date="2020-08" db="EMBL/GenBank/DDBJ databases">
        <title>Croceimicrobium hydrocarbonivorans gen. nov., sp. nov., a novel marine bacterium isolated from a bacterial consortium that degrades polyethylene terephthalate.</title>
        <authorList>
            <person name="Liu R."/>
        </authorList>
    </citation>
    <scope>NUCLEOTIDE SEQUENCE [LARGE SCALE GENOMIC DNA]</scope>
    <source>
        <strain evidence="8 9">A20-9</strain>
    </source>
</reference>
<dbReference type="InterPro" id="IPR051559">
    <property type="entry name" value="HIF_prolyl_hydroxylases"/>
</dbReference>
<keyword evidence="5" id="KW-0560">Oxidoreductase</keyword>
<dbReference type="RefSeq" id="WP_210760428.1">
    <property type="nucleotide sequence ID" value="NZ_CP060139.1"/>
</dbReference>
<dbReference type="GO" id="GO:0071456">
    <property type="term" value="P:cellular response to hypoxia"/>
    <property type="evidence" value="ECO:0007669"/>
    <property type="project" value="TreeGrafter"/>
</dbReference>
<evidence type="ECO:0000256" key="6">
    <source>
        <dbReference type="ARBA" id="ARBA00023004"/>
    </source>
</evidence>
<evidence type="ECO:0000313" key="8">
    <source>
        <dbReference type="EMBL" id="QNR25902.1"/>
    </source>
</evidence>
<keyword evidence="3" id="KW-0847">Vitamin C</keyword>
<evidence type="ECO:0000256" key="5">
    <source>
        <dbReference type="ARBA" id="ARBA00023002"/>
    </source>
</evidence>
<comment type="cofactor">
    <cofactor evidence="1">
        <name>L-ascorbate</name>
        <dbReference type="ChEBI" id="CHEBI:38290"/>
    </cofactor>
</comment>
<dbReference type="KEGG" id="chyd:H4K34_08675"/>
<evidence type="ECO:0000259" key="7">
    <source>
        <dbReference type="PROSITE" id="PS51471"/>
    </source>
</evidence>
<dbReference type="InterPro" id="IPR006620">
    <property type="entry name" value="Pro_4_hyd_alph"/>
</dbReference>
<dbReference type="SMART" id="SM00702">
    <property type="entry name" value="P4Hc"/>
    <property type="match status" value="1"/>
</dbReference>
<keyword evidence="9" id="KW-1185">Reference proteome</keyword>
<evidence type="ECO:0000256" key="4">
    <source>
        <dbReference type="ARBA" id="ARBA00022964"/>
    </source>
</evidence>
<accession>A0A7H0VJK4</accession>
<dbReference type="InterPro" id="IPR005123">
    <property type="entry name" value="Oxoglu/Fe-dep_dioxygenase_dom"/>
</dbReference>
<dbReference type="Proteomes" id="UP000516305">
    <property type="component" value="Chromosome"/>
</dbReference>
<dbReference type="InterPro" id="IPR044862">
    <property type="entry name" value="Pro_4_hyd_alph_FE2OG_OXY"/>
</dbReference>
<protein>
    <submittedName>
        <fullName evidence="8">2OG-Fe(II) oxygenase</fullName>
    </submittedName>
</protein>
<name>A0A7H0VJK4_9FLAO</name>
<feature type="domain" description="Fe2OG dioxygenase" evidence="7">
    <location>
        <begin position="100"/>
        <end position="199"/>
    </location>
</feature>
<dbReference type="PROSITE" id="PS51471">
    <property type="entry name" value="FE2OG_OXY"/>
    <property type="match status" value="1"/>
</dbReference>
<evidence type="ECO:0000313" key="9">
    <source>
        <dbReference type="Proteomes" id="UP000516305"/>
    </source>
</evidence>
<dbReference type="EMBL" id="CP060139">
    <property type="protein sequence ID" value="QNR25902.1"/>
    <property type="molecule type" value="Genomic_DNA"/>
</dbReference>
<evidence type="ECO:0000256" key="3">
    <source>
        <dbReference type="ARBA" id="ARBA00022896"/>
    </source>
</evidence>
<proteinExistence type="predicted"/>
<dbReference type="GO" id="GO:0031543">
    <property type="term" value="F:peptidyl-proline dioxygenase activity"/>
    <property type="evidence" value="ECO:0007669"/>
    <property type="project" value="TreeGrafter"/>
</dbReference>
<evidence type="ECO:0000256" key="2">
    <source>
        <dbReference type="ARBA" id="ARBA00022723"/>
    </source>
</evidence>